<gene>
    <name evidence="1" type="ORF">K504DRAFT_497571</name>
</gene>
<name>A0A6G1KS37_9PLEO</name>
<dbReference type="AlphaFoldDB" id="A0A6G1KS37"/>
<protein>
    <submittedName>
        <fullName evidence="1">Uncharacterized protein</fullName>
    </submittedName>
</protein>
<dbReference type="OrthoDB" id="3473305at2759"/>
<dbReference type="EMBL" id="MU005764">
    <property type="protein sequence ID" value="KAF2715706.1"/>
    <property type="molecule type" value="Genomic_DNA"/>
</dbReference>
<dbReference type="Proteomes" id="UP000799428">
    <property type="component" value="Unassembled WGS sequence"/>
</dbReference>
<evidence type="ECO:0000313" key="1">
    <source>
        <dbReference type="EMBL" id="KAF2715706.1"/>
    </source>
</evidence>
<sequence>MGRSPPTITILRTAVLRDPANAALTCALRHVAVELPVVYPASDMADFVSPDEVAPARRCRLRDIPDRGVVMLIDVPFLPPGALPEFLSRFRANTDGHVRIFAVMGSRDMDFGSLEIEAQTFVEYVNGPRRWVEVCGSCKMGDEGTTIDSVF</sequence>
<evidence type="ECO:0000313" key="2">
    <source>
        <dbReference type="Proteomes" id="UP000799428"/>
    </source>
</evidence>
<keyword evidence="2" id="KW-1185">Reference proteome</keyword>
<proteinExistence type="predicted"/>
<accession>A0A6G1KS37</accession>
<organism evidence="1 2">
    <name type="scientific">Pleomassaria siparia CBS 279.74</name>
    <dbReference type="NCBI Taxonomy" id="1314801"/>
    <lineage>
        <taxon>Eukaryota</taxon>
        <taxon>Fungi</taxon>
        <taxon>Dikarya</taxon>
        <taxon>Ascomycota</taxon>
        <taxon>Pezizomycotina</taxon>
        <taxon>Dothideomycetes</taxon>
        <taxon>Pleosporomycetidae</taxon>
        <taxon>Pleosporales</taxon>
        <taxon>Pleomassariaceae</taxon>
        <taxon>Pleomassaria</taxon>
    </lineage>
</organism>
<reference evidence="1" key="1">
    <citation type="journal article" date="2020" name="Stud. Mycol.">
        <title>101 Dothideomycetes genomes: a test case for predicting lifestyles and emergence of pathogens.</title>
        <authorList>
            <person name="Haridas S."/>
            <person name="Albert R."/>
            <person name="Binder M."/>
            <person name="Bloem J."/>
            <person name="Labutti K."/>
            <person name="Salamov A."/>
            <person name="Andreopoulos B."/>
            <person name="Baker S."/>
            <person name="Barry K."/>
            <person name="Bills G."/>
            <person name="Bluhm B."/>
            <person name="Cannon C."/>
            <person name="Castanera R."/>
            <person name="Culley D."/>
            <person name="Daum C."/>
            <person name="Ezra D."/>
            <person name="Gonzalez J."/>
            <person name="Henrissat B."/>
            <person name="Kuo A."/>
            <person name="Liang C."/>
            <person name="Lipzen A."/>
            <person name="Lutzoni F."/>
            <person name="Magnuson J."/>
            <person name="Mondo S."/>
            <person name="Nolan M."/>
            <person name="Ohm R."/>
            <person name="Pangilinan J."/>
            <person name="Park H.-J."/>
            <person name="Ramirez L."/>
            <person name="Alfaro M."/>
            <person name="Sun H."/>
            <person name="Tritt A."/>
            <person name="Yoshinaga Y."/>
            <person name="Zwiers L.-H."/>
            <person name="Turgeon B."/>
            <person name="Goodwin S."/>
            <person name="Spatafora J."/>
            <person name="Crous P."/>
            <person name="Grigoriev I."/>
        </authorList>
    </citation>
    <scope>NUCLEOTIDE SEQUENCE</scope>
    <source>
        <strain evidence="1">CBS 279.74</strain>
    </source>
</reference>